<proteinExistence type="inferred from homology"/>
<dbReference type="Gene3D" id="3.30.420.40">
    <property type="match status" value="2"/>
</dbReference>
<accession>A0A173T287</accession>
<dbReference type="Pfam" id="PF00480">
    <property type="entry name" value="ROK"/>
    <property type="match status" value="1"/>
</dbReference>
<reference evidence="2 3" key="1">
    <citation type="submission" date="2015-09" db="EMBL/GenBank/DDBJ databases">
        <authorList>
            <consortium name="Pathogen Informatics"/>
        </authorList>
    </citation>
    <scope>NUCLEOTIDE SEQUENCE [LARGE SCALE GENOMIC DNA]</scope>
    <source>
        <strain evidence="2 3">2789STDY5608863</strain>
    </source>
</reference>
<dbReference type="CDD" id="cd24068">
    <property type="entry name" value="ASKHA_NBD_ROK_FnNanK-like"/>
    <property type="match status" value="1"/>
</dbReference>
<comment type="similarity">
    <text evidence="1">Belongs to the ROK (NagC/XylR) family.</text>
</comment>
<keyword evidence="2" id="KW-0418">Kinase</keyword>
<dbReference type="GO" id="GO:0004340">
    <property type="term" value="F:glucokinase activity"/>
    <property type="evidence" value="ECO:0007669"/>
    <property type="project" value="UniProtKB-EC"/>
</dbReference>
<dbReference type="EC" id="2.7.1.2" evidence="2"/>
<dbReference type="PANTHER" id="PTHR18964">
    <property type="entry name" value="ROK (REPRESSOR, ORF, KINASE) FAMILY"/>
    <property type="match status" value="1"/>
</dbReference>
<dbReference type="SUPFAM" id="SSF53067">
    <property type="entry name" value="Actin-like ATPase domain"/>
    <property type="match status" value="1"/>
</dbReference>
<dbReference type="PANTHER" id="PTHR18964:SF149">
    <property type="entry name" value="BIFUNCTIONAL UDP-N-ACETYLGLUCOSAMINE 2-EPIMERASE_N-ACETYLMANNOSAMINE KINASE"/>
    <property type="match status" value="1"/>
</dbReference>
<keyword evidence="2" id="KW-0808">Transferase</keyword>
<dbReference type="RefSeq" id="WP_055262618.1">
    <property type="nucleotide sequence ID" value="NZ_CYXV01000007.1"/>
</dbReference>
<dbReference type="Proteomes" id="UP000095495">
    <property type="component" value="Unassembled WGS sequence"/>
</dbReference>
<dbReference type="InterPro" id="IPR043129">
    <property type="entry name" value="ATPase_NBD"/>
</dbReference>
<gene>
    <name evidence="2" type="primary">glcK_2</name>
    <name evidence="2" type="ORF">ERS852420_01846</name>
</gene>
<dbReference type="PROSITE" id="PS01125">
    <property type="entry name" value="ROK"/>
    <property type="match status" value="1"/>
</dbReference>
<sequence>MNKKKYIGIDIGGTAVKIGSVDEDGTIHATETYAVNFDGYETPILQTVVKSCHNFLEKYRENASEYAGIGVSATGAISTKKGVVEGTAGHIKNWINSPIRQVMEQEFHIPTEVLNDANAAALGEAWIGAAKGKKDVVVVTIGTGVGGGILMNGKILLGASGFAGELGHIPVQYEGEMCTCGNRGCLEHYGSTSALVRKVRWAIQEGAIAGAADTPVDGRWIFAQAATGNVVVQKILQEWIEVIASALVGFVHMFNPEQILIGGGVSAQEDLFIAPVRSYVMKHVMPNFAKDLEICAAALKNEAGMVGAVYYCIQQERACDC</sequence>
<protein>
    <submittedName>
        <fullName evidence="2">Glucokinase</fullName>
        <ecNumber evidence="2">2.7.1.2</ecNumber>
    </submittedName>
</protein>
<evidence type="ECO:0000256" key="1">
    <source>
        <dbReference type="ARBA" id="ARBA00006479"/>
    </source>
</evidence>
<evidence type="ECO:0000313" key="2">
    <source>
        <dbReference type="EMBL" id="CUM96751.1"/>
    </source>
</evidence>
<dbReference type="AlphaFoldDB" id="A0A173T287"/>
<name>A0A173T287_9FIRM</name>
<dbReference type="EMBL" id="CYXV01000007">
    <property type="protein sequence ID" value="CUM96751.1"/>
    <property type="molecule type" value="Genomic_DNA"/>
</dbReference>
<organism evidence="2 3">
    <name type="scientific">Roseburia faecis</name>
    <dbReference type="NCBI Taxonomy" id="301302"/>
    <lineage>
        <taxon>Bacteria</taxon>
        <taxon>Bacillati</taxon>
        <taxon>Bacillota</taxon>
        <taxon>Clostridia</taxon>
        <taxon>Lachnospirales</taxon>
        <taxon>Lachnospiraceae</taxon>
        <taxon>Roseburia</taxon>
    </lineage>
</organism>
<evidence type="ECO:0000313" key="3">
    <source>
        <dbReference type="Proteomes" id="UP000095495"/>
    </source>
</evidence>
<dbReference type="InterPro" id="IPR000600">
    <property type="entry name" value="ROK"/>
</dbReference>
<dbReference type="InterPro" id="IPR049874">
    <property type="entry name" value="ROK_cs"/>
</dbReference>